<evidence type="ECO:0000256" key="1">
    <source>
        <dbReference type="ARBA" id="ARBA00008279"/>
    </source>
</evidence>
<dbReference type="FunFam" id="3.40.50.300:FF:000040">
    <property type="entry name" value="GTPase Der"/>
    <property type="match status" value="1"/>
</dbReference>
<dbReference type="GO" id="GO:0043022">
    <property type="term" value="F:ribosome binding"/>
    <property type="evidence" value="ECO:0007669"/>
    <property type="project" value="TreeGrafter"/>
</dbReference>
<evidence type="ECO:0000256" key="3">
    <source>
        <dbReference type="ARBA" id="ARBA00022517"/>
    </source>
</evidence>
<comment type="subunit">
    <text evidence="8">Associates with the 50S ribosomal subunit.</text>
</comment>
<dbReference type="Pfam" id="PF01926">
    <property type="entry name" value="MMR_HSR1"/>
    <property type="match status" value="2"/>
</dbReference>
<dbReference type="HAMAP" id="MF_00195">
    <property type="entry name" value="GTPase_Der"/>
    <property type="match status" value="1"/>
</dbReference>
<dbReference type="InterPro" id="IPR005225">
    <property type="entry name" value="Small_GTP-bd"/>
</dbReference>
<dbReference type="EMBL" id="JACHGJ010000010">
    <property type="protein sequence ID" value="MBB6482237.1"/>
    <property type="molecule type" value="Genomic_DNA"/>
</dbReference>
<feature type="binding site" evidence="8">
    <location>
        <begin position="238"/>
        <end position="242"/>
    </location>
    <ligand>
        <name>GTP</name>
        <dbReference type="ChEBI" id="CHEBI:37565"/>
        <label>2</label>
    </ligand>
</feature>
<gene>
    <name evidence="8" type="primary">der</name>
    <name evidence="12" type="ORF">HNR50_003926</name>
</gene>
<dbReference type="GO" id="GO:0042254">
    <property type="term" value="P:ribosome biogenesis"/>
    <property type="evidence" value="ECO:0007669"/>
    <property type="project" value="UniProtKB-KW"/>
</dbReference>
<dbReference type="PANTHER" id="PTHR43834:SF6">
    <property type="entry name" value="GTPASE DER"/>
    <property type="match status" value="1"/>
</dbReference>
<feature type="binding site" evidence="8">
    <location>
        <begin position="191"/>
        <end position="198"/>
    </location>
    <ligand>
        <name>GTP</name>
        <dbReference type="ChEBI" id="CHEBI:37565"/>
        <label>2</label>
    </ligand>
</feature>
<evidence type="ECO:0000313" key="12">
    <source>
        <dbReference type="EMBL" id="MBB6482237.1"/>
    </source>
</evidence>
<dbReference type="PANTHER" id="PTHR43834">
    <property type="entry name" value="GTPASE DER"/>
    <property type="match status" value="1"/>
</dbReference>
<evidence type="ECO:0000256" key="6">
    <source>
        <dbReference type="ARBA" id="ARBA00023134"/>
    </source>
</evidence>
<dbReference type="InterPro" id="IPR027417">
    <property type="entry name" value="P-loop_NTPase"/>
</dbReference>
<dbReference type="Pfam" id="PF14714">
    <property type="entry name" value="KH_dom-like"/>
    <property type="match status" value="1"/>
</dbReference>
<evidence type="ECO:0000256" key="5">
    <source>
        <dbReference type="ARBA" id="ARBA00022741"/>
    </source>
</evidence>
<comment type="caution">
    <text evidence="12">The sequence shown here is derived from an EMBL/GenBank/DDBJ whole genome shotgun (WGS) entry which is preliminary data.</text>
</comment>
<keyword evidence="4 10" id="KW-0677">Repeat</keyword>
<evidence type="ECO:0000256" key="8">
    <source>
        <dbReference type="HAMAP-Rule" id="MF_00195"/>
    </source>
</evidence>
<dbReference type="InterPro" id="IPR032859">
    <property type="entry name" value="KH_dom-like"/>
</dbReference>
<accession>A0A841RG94</accession>
<evidence type="ECO:0000256" key="7">
    <source>
        <dbReference type="ARBA" id="ARBA00032345"/>
    </source>
</evidence>
<dbReference type="FunFam" id="3.30.300.20:FF:000004">
    <property type="entry name" value="GTPase Der"/>
    <property type="match status" value="1"/>
</dbReference>
<dbReference type="InterPro" id="IPR016484">
    <property type="entry name" value="GTPase_Der"/>
</dbReference>
<dbReference type="CDD" id="cd01894">
    <property type="entry name" value="EngA1"/>
    <property type="match status" value="1"/>
</dbReference>
<evidence type="ECO:0000313" key="13">
    <source>
        <dbReference type="Proteomes" id="UP000587760"/>
    </source>
</evidence>
<dbReference type="PRINTS" id="PR00326">
    <property type="entry name" value="GTP1OBG"/>
</dbReference>
<feature type="binding site" evidence="8">
    <location>
        <begin position="17"/>
        <end position="24"/>
    </location>
    <ligand>
        <name>GTP</name>
        <dbReference type="ChEBI" id="CHEBI:37565"/>
        <label>1</label>
    </ligand>
</feature>
<dbReference type="SUPFAM" id="SSF52540">
    <property type="entry name" value="P-loop containing nucleoside triphosphate hydrolases"/>
    <property type="match status" value="2"/>
</dbReference>
<comment type="similarity">
    <text evidence="1 8 9 10">Belongs to the TRAFAC class TrmE-Era-EngA-EngB-Septin-like GTPase superfamily. EngA (Der) GTPase family.</text>
</comment>
<organism evidence="12 13">
    <name type="scientific">Spirochaeta isovalerica</name>
    <dbReference type="NCBI Taxonomy" id="150"/>
    <lineage>
        <taxon>Bacteria</taxon>
        <taxon>Pseudomonadati</taxon>
        <taxon>Spirochaetota</taxon>
        <taxon>Spirochaetia</taxon>
        <taxon>Spirochaetales</taxon>
        <taxon>Spirochaetaceae</taxon>
        <taxon>Spirochaeta</taxon>
    </lineage>
</organism>
<dbReference type="PROSITE" id="PS51712">
    <property type="entry name" value="G_ENGA"/>
    <property type="match status" value="1"/>
</dbReference>
<dbReference type="NCBIfam" id="TIGR03594">
    <property type="entry name" value="GTPase_EngA"/>
    <property type="match status" value="1"/>
</dbReference>
<evidence type="ECO:0000256" key="4">
    <source>
        <dbReference type="ARBA" id="ARBA00022737"/>
    </source>
</evidence>
<proteinExistence type="inferred from homology"/>
<dbReference type="AlphaFoldDB" id="A0A841RG94"/>
<dbReference type="RefSeq" id="WP_246434125.1">
    <property type="nucleotide sequence ID" value="NZ_JACHGJ010000010.1"/>
</dbReference>
<evidence type="ECO:0000256" key="10">
    <source>
        <dbReference type="RuleBase" id="RU004481"/>
    </source>
</evidence>
<dbReference type="Gene3D" id="3.40.50.300">
    <property type="entry name" value="P-loop containing nucleotide triphosphate hydrolases"/>
    <property type="match status" value="2"/>
</dbReference>
<dbReference type="InterPro" id="IPR015946">
    <property type="entry name" value="KH_dom-like_a/b"/>
</dbReference>
<name>A0A841RG94_9SPIO</name>
<feature type="binding site" evidence="8">
    <location>
        <begin position="303"/>
        <end position="306"/>
    </location>
    <ligand>
        <name>GTP</name>
        <dbReference type="ChEBI" id="CHEBI:37565"/>
        <label>2</label>
    </ligand>
</feature>
<evidence type="ECO:0000259" key="11">
    <source>
        <dbReference type="PROSITE" id="PS51712"/>
    </source>
</evidence>
<feature type="binding site" evidence="8">
    <location>
        <begin position="126"/>
        <end position="129"/>
    </location>
    <ligand>
        <name>GTP</name>
        <dbReference type="ChEBI" id="CHEBI:37565"/>
        <label>1</label>
    </ligand>
</feature>
<protein>
    <recommendedName>
        <fullName evidence="2 8">GTPase Der</fullName>
    </recommendedName>
    <alternativeName>
        <fullName evidence="7 8">GTP-binding protein EngA</fullName>
    </alternativeName>
</protein>
<dbReference type="PIRSF" id="PIRSF006485">
    <property type="entry name" value="GTP-binding_EngA"/>
    <property type="match status" value="1"/>
</dbReference>
<feature type="domain" description="EngA-type G" evidence="11">
    <location>
        <begin position="185"/>
        <end position="360"/>
    </location>
</feature>
<dbReference type="CDD" id="cd01895">
    <property type="entry name" value="EngA2"/>
    <property type="match status" value="1"/>
</dbReference>
<comment type="function">
    <text evidence="8 10">GTPase that plays an essential role in the late steps of ribosome biogenesis.</text>
</comment>
<keyword evidence="6 8" id="KW-0342">GTP-binding</keyword>
<feature type="binding site" evidence="8">
    <location>
        <begin position="64"/>
        <end position="68"/>
    </location>
    <ligand>
        <name>GTP</name>
        <dbReference type="ChEBI" id="CHEBI:37565"/>
        <label>1</label>
    </ligand>
</feature>
<reference evidence="12 13" key="1">
    <citation type="submission" date="2020-08" db="EMBL/GenBank/DDBJ databases">
        <title>Genomic Encyclopedia of Type Strains, Phase IV (KMG-IV): sequencing the most valuable type-strain genomes for metagenomic binning, comparative biology and taxonomic classification.</title>
        <authorList>
            <person name="Goeker M."/>
        </authorList>
    </citation>
    <scope>NUCLEOTIDE SEQUENCE [LARGE SCALE GENOMIC DNA]</scope>
    <source>
        <strain evidence="12 13">DSM 2461</strain>
    </source>
</reference>
<keyword evidence="5 8" id="KW-0547">Nucleotide-binding</keyword>
<dbReference type="Proteomes" id="UP000587760">
    <property type="component" value="Unassembled WGS sequence"/>
</dbReference>
<evidence type="ECO:0000256" key="9">
    <source>
        <dbReference type="PROSITE-ProRule" id="PRU01049"/>
    </source>
</evidence>
<dbReference type="GO" id="GO:0005525">
    <property type="term" value="F:GTP binding"/>
    <property type="evidence" value="ECO:0007669"/>
    <property type="project" value="UniProtKB-UniRule"/>
</dbReference>
<keyword evidence="13" id="KW-1185">Reference proteome</keyword>
<keyword evidence="3 8" id="KW-0690">Ribosome biogenesis</keyword>
<dbReference type="InterPro" id="IPR031166">
    <property type="entry name" value="G_ENGA"/>
</dbReference>
<evidence type="ECO:0000256" key="2">
    <source>
        <dbReference type="ARBA" id="ARBA00020953"/>
    </source>
</evidence>
<dbReference type="Gene3D" id="3.30.300.20">
    <property type="match status" value="1"/>
</dbReference>
<dbReference type="NCBIfam" id="TIGR00231">
    <property type="entry name" value="small_GTP"/>
    <property type="match status" value="2"/>
</dbReference>
<sequence length="444" mass="50593">MTISDTNKILPRIVIVGRPNVGKSTLFNRILKKRRAITDPTPGVTRDAIEEKAIIAGREVLIVDTGGYKVERDDQFDELVAQKSLNVLGDADLILFMLDVNELSGEDEAYIEHLRPHMGKTLLIANKVDHVEKEPEIYNFYTLGFEHIIGISAAHGRNIQELEDKILSMIDFDNLKAREDHEPDIRIAILGKPNAGKSTLTNALTGREDSIVSPIAGTTRDVVQGHFKYKGQVFRVLDTAGIRKKKRVVEDVEYYSVNRAIKSISQSDVVLLLIDVEEGLSEQDKKIAHQIVKKGKGVILVVNKWDLKKDIKNEFKAVEDRMRFLFPILDFAPIVPISALKNEGMKELLNTALQVRKQMKQRVDTPILNDALAEWVDYTPIPMVKGKNFKIRYITQVSSDPVQFVLFVNREKNFPESYVRYIKNQIKKEFNFNKIPFSIDLKER</sequence>
<dbReference type="InterPro" id="IPR006073">
    <property type="entry name" value="GTP-bd"/>
</dbReference>